<evidence type="ECO:0000313" key="3">
    <source>
        <dbReference type="Proteomes" id="UP000008983"/>
    </source>
</evidence>
<organism evidence="2 3">
    <name type="scientific">Ichthyophthirius multifiliis</name>
    <name type="common">White spot disease agent</name>
    <name type="synonym">Ich</name>
    <dbReference type="NCBI Taxonomy" id="5932"/>
    <lineage>
        <taxon>Eukaryota</taxon>
        <taxon>Sar</taxon>
        <taxon>Alveolata</taxon>
        <taxon>Ciliophora</taxon>
        <taxon>Intramacronucleata</taxon>
        <taxon>Oligohymenophorea</taxon>
        <taxon>Hymenostomatida</taxon>
        <taxon>Ophryoglenina</taxon>
        <taxon>Ichthyophthirius</taxon>
    </lineage>
</organism>
<reference evidence="2 3" key="1">
    <citation type="submission" date="2011-07" db="EMBL/GenBank/DDBJ databases">
        <authorList>
            <person name="Coyne R."/>
            <person name="Brami D."/>
            <person name="Johnson J."/>
            <person name="Hostetler J."/>
            <person name="Hannick L."/>
            <person name="Clark T."/>
            <person name="Cassidy-Hanley D."/>
            <person name="Inman J."/>
        </authorList>
    </citation>
    <scope>NUCLEOTIDE SEQUENCE [LARGE SCALE GENOMIC DNA]</scope>
    <source>
        <strain evidence="2 3">G5</strain>
    </source>
</reference>
<proteinExistence type="predicted"/>
<protein>
    <recommendedName>
        <fullName evidence="4">Transmembrane protein</fullName>
    </recommendedName>
</protein>
<sequence length="148" mass="17770">MIQQQTEENFKIIDLKNKEVLKRNNFLFKNSKTIFLKKSKQISLLKILNLIINSSNYSFKNLNSLLFCKKTKLHFVIILKNLIINNTLYRQKIILCLFFAILQLKVVKYNYLQVLSLNLIQIIISFLFKIRNKQQKLRIFLKKKTLFL</sequence>
<dbReference type="InParanoid" id="G0QRX6"/>
<dbReference type="AlphaFoldDB" id="G0QRX6"/>
<name>G0QRX6_ICHMU</name>
<keyword evidence="1" id="KW-0472">Membrane</keyword>
<dbReference type="RefSeq" id="XP_004035492.1">
    <property type="nucleotide sequence ID" value="XM_004035444.1"/>
</dbReference>
<keyword evidence="1" id="KW-1133">Transmembrane helix</keyword>
<dbReference type="GeneID" id="14908158"/>
<dbReference type="EMBL" id="GL983803">
    <property type="protein sequence ID" value="EGR32006.1"/>
    <property type="molecule type" value="Genomic_DNA"/>
</dbReference>
<evidence type="ECO:0008006" key="4">
    <source>
        <dbReference type="Google" id="ProtNLM"/>
    </source>
</evidence>
<feature type="transmembrane region" description="Helical" evidence="1">
    <location>
        <begin position="87"/>
        <end position="104"/>
    </location>
</feature>
<keyword evidence="1" id="KW-0812">Transmembrane</keyword>
<dbReference type="Proteomes" id="UP000008983">
    <property type="component" value="Unassembled WGS sequence"/>
</dbReference>
<evidence type="ECO:0000256" key="1">
    <source>
        <dbReference type="SAM" id="Phobius"/>
    </source>
</evidence>
<gene>
    <name evidence="2" type="ORF">IMG5_098320</name>
</gene>
<feature type="transmembrane region" description="Helical" evidence="1">
    <location>
        <begin position="110"/>
        <end position="128"/>
    </location>
</feature>
<keyword evidence="3" id="KW-1185">Reference proteome</keyword>
<evidence type="ECO:0000313" key="2">
    <source>
        <dbReference type="EMBL" id="EGR32006.1"/>
    </source>
</evidence>
<accession>G0QRX6</accession>